<name>A0ABM3NB24_ACIJB</name>
<feature type="chain" id="PRO_5046922534" evidence="2">
    <location>
        <begin position="30"/>
        <end position="122"/>
    </location>
</feature>
<evidence type="ECO:0000256" key="1">
    <source>
        <dbReference type="SAM" id="MobiDB-lite"/>
    </source>
</evidence>
<keyword evidence="3" id="KW-1185">Reference proteome</keyword>
<accession>A0ABM3NB24</accession>
<evidence type="ECO:0000313" key="4">
    <source>
        <dbReference type="RefSeq" id="XP_053056627.1"/>
    </source>
</evidence>
<feature type="compositionally biased region" description="Polar residues" evidence="1">
    <location>
        <begin position="80"/>
        <end position="93"/>
    </location>
</feature>
<evidence type="ECO:0000256" key="2">
    <source>
        <dbReference type="SAM" id="SignalP"/>
    </source>
</evidence>
<organism evidence="3 4">
    <name type="scientific">Acinonyx jubatus</name>
    <name type="common">Cheetah</name>
    <dbReference type="NCBI Taxonomy" id="32536"/>
    <lineage>
        <taxon>Eukaryota</taxon>
        <taxon>Metazoa</taxon>
        <taxon>Chordata</taxon>
        <taxon>Craniata</taxon>
        <taxon>Vertebrata</taxon>
        <taxon>Euteleostomi</taxon>
        <taxon>Mammalia</taxon>
        <taxon>Eutheria</taxon>
        <taxon>Laurasiatheria</taxon>
        <taxon>Carnivora</taxon>
        <taxon>Feliformia</taxon>
        <taxon>Felidae</taxon>
        <taxon>Felinae</taxon>
        <taxon>Acinonyx</taxon>
    </lineage>
</organism>
<evidence type="ECO:0000313" key="3">
    <source>
        <dbReference type="Proteomes" id="UP001652583"/>
    </source>
</evidence>
<dbReference type="RefSeq" id="XP_053056627.1">
    <property type="nucleotide sequence ID" value="XM_053200652.1"/>
</dbReference>
<dbReference type="GeneID" id="106973472"/>
<sequence length="122" mass="13697">MPRQKASYLFHVSRVLLLLLQQQLHFTSLRKVLPPGTLSFRSVQIPACPQCGARWEARNPGVTPASRERNVVAAREQSPELWNSTPGAGSQSRLRPGLKIFGEKYYYSSPNEEGRLTGMEKS</sequence>
<proteinExistence type="predicted"/>
<feature type="signal peptide" evidence="2">
    <location>
        <begin position="1"/>
        <end position="29"/>
    </location>
</feature>
<gene>
    <name evidence="4" type="primary">B3GNT2</name>
</gene>
<dbReference type="Proteomes" id="UP001652583">
    <property type="component" value="Chromosome A3"/>
</dbReference>
<protein>
    <submittedName>
        <fullName evidence="4">N-acetyllactosaminide beta-1,3-N-acetylglucosaminyltransferase 2 isoform X2</fullName>
    </submittedName>
</protein>
<reference evidence="4" key="1">
    <citation type="submission" date="2025-08" db="UniProtKB">
        <authorList>
            <consortium name="RefSeq"/>
        </authorList>
    </citation>
    <scope>IDENTIFICATION</scope>
    <source>
        <tissue evidence="4">Blood</tissue>
    </source>
</reference>
<feature type="region of interest" description="Disordered" evidence="1">
    <location>
        <begin position="75"/>
        <end position="95"/>
    </location>
</feature>
<keyword evidence="2" id="KW-0732">Signal</keyword>